<evidence type="ECO:0000259" key="3">
    <source>
        <dbReference type="Pfam" id="PF20693"/>
    </source>
</evidence>
<keyword evidence="2" id="KW-1133">Transmembrane helix</keyword>
<feature type="domain" description="YobI-like P-loop NTPase" evidence="3">
    <location>
        <begin position="31"/>
        <end position="400"/>
    </location>
</feature>
<reference evidence="4 5" key="1">
    <citation type="submission" date="2018-11" db="EMBL/GenBank/DDBJ databases">
        <title>Species Designations Belie Phenotypic and Genotypic Heterogeneity in Oral Streptococci.</title>
        <authorList>
            <person name="Velsko I."/>
        </authorList>
    </citation>
    <scope>NUCLEOTIDE SEQUENCE [LARGE SCALE GENOMIC DNA]</scope>
    <source>
        <strain evidence="4 5">KLC04</strain>
    </source>
</reference>
<evidence type="ECO:0000256" key="1">
    <source>
        <dbReference type="SAM" id="Coils"/>
    </source>
</evidence>
<dbReference type="SUPFAM" id="SSF52540">
    <property type="entry name" value="P-loop containing nucleoside triphosphate hydrolases"/>
    <property type="match status" value="1"/>
</dbReference>
<accession>A0AAE8FVS5</accession>
<evidence type="ECO:0000313" key="4">
    <source>
        <dbReference type="EMBL" id="RSI07429.1"/>
    </source>
</evidence>
<feature type="coiled-coil region" evidence="1">
    <location>
        <begin position="521"/>
        <end position="548"/>
    </location>
</feature>
<dbReference type="RefSeq" id="WP_125445584.1">
    <property type="nucleotide sequence ID" value="NZ_CP076613.1"/>
</dbReference>
<keyword evidence="2" id="KW-0812">Transmembrane</keyword>
<comment type="caution">
    <text evidence="4">The sequence shown here is derived from an EMBL/GenBank/DDBJ whole genome shotgun (WGS) entry which is preliminary data.</text>
</comment>
<organism evidence="4 5">
    <name type="scientific">Streptococcus sanguinis</name>
    <dbReference type="NCBI Taxonomy" id="1305"/>
    <lineage>
        <taxon>Bacteria</taxon>
        <taxon>Bacillati</taxon>
        <taxon>Bacillota</taxon>
        <taxon>Bacilli</taxon>
        <taxon>Lactobacillales</taxon>
        <taxon>Streptococcaceae</taxon>
        <taxon>Streptococcus</taxon>
    </lineage>
</organism>
<feature type="transmembrane region" description="Helical" evidence="2">
    <location>
        <begin position="173"/>
        <end position="190"/>
    </location>
</feature>
<proteinExistence type="predicted"/>
<dbReference type="Pfam" id="PF20693">
    <property type="entry name" value="YobI-ATPase"/>
    <property type="match status" value="1"/>
</dbReference>
<feature type="coiled-coil region" evidence="1">
    <location>
        <begin position="407"/>
        <end position="441"/>
    </location>
</feature>
<dbReference type="InterPro" id="IPR027417">
    <property type="entry name" value="P-loop_NTPase"/>
</dbReference>
<name>A0AAE8FVS5_STRSA</name>
<protein>
    <recommendedName>
        <fullName evidence="3">YobI-like P-loop NTPase domain-containing protein</fullName>
    </recommendedName>
</protein>
<evidence type="ECO:0000313" key="5">
    <source>
        <dbReference type="Proteomes" id="UP000272846"/>
    </source>
</evidence>
<feature type="transmembrane region" description="Helical" evidence="2">
    <location>
        <begin position="134"/>
        <end position="153"/>
    </location>
</feature>
<dbReference type="EMBL" id="RJMK01000004">
    <property type="protein sequence ID" value="RSI07429.1"/>
    <property type="molecule type" value="Genomic_DNA"/>
</dbReference>
<keyword evidence="2" id="KW-0472">Membrane</keyword>
<dbReference type="Proteomes" id="UP000272846">
    <property type="component" value="Unassembled WGS sequence"/>
</dbReference>
<gene>
    <name evidence="4" type="ORF">D8888_08935</name>
</gene>
<sequence>MVDKSTEKEKKYKFRSLTSNKNVEIQLVILQALEFAISDVSEPTNVAITGNYGAGKSSVIETFELKKKDKKFIHISLAQYDESKKNELNNREINTIEGKIINQLLHQIEPNSIRKSIFKTLDAESRIHPWKNTAYLFSFLLLFLYFFSFNTWINLTKGVSWLSWTTNVTSRLVALAILFVLLLYGIFYLLELQRDIGFIKHLSLKSDKIETDIEVFSNENSKVSYFDRYLDDVIYLFKQSKADVIVFEDIERFNDSRIFEKIKELNIVINRKRKVCGESKLVFFYLVKDDLFESQERTKFFDFIIPVVPVVTASNSYDKLKKILEDMELDDGLDENFLFNTSLYLDDMRLINNICNEYLTYKESLGSLKLNSKKAFSMIVYKNIFPKDFSLLQKNQGYLHELLHSKDKQIEERKNELSKKIRLLEEDIANAQEEHLQNEVELYGSIFQIPIGKKVVKVNGKSQEEFSSYHEFIMELLKEDSKITSFSNFYNAHYNQYSIEETLDSVFPNNNDSKFQERLIIIKNKRELSSLNEKLESLQNELYELDRFRLSDVYESSIQIENFDSLYSESIKENPQFAIIPFLIRNTYIDETYQDYLTYFYGNTITKEEKEFIVNVISGRDGNYDISLTNINEIVNRLELKDYKYSYILNYSLFEYLLKFEEENDSYDRLDLIFHQETILDFLINFYNTLDRTTLSQGEIYQEEAIKLFLEKWLYYNNYVFNKYVENNIGRYVSPNKNNLILSLMNLVDLNNIPEKTKVLIAEYISDNQQLLFASQNYKISQFTQNLSNIDIKFKEYIYRDDIYDKRILDYTCQNNLYLISEDNIRFFVDFYSKKDVSEDEFVHKNFELLNTNIELKPLLDYCLSSEENLLQYAKMYIELSNGKMEDHPSYIEQLLNYDILFQNKDAKNERITLAEAILNSIPKLSIEYTEEKFNELSMENKRKLIKNLVVNQKAQVNSYIVLSYFSIHPDFSDPDFSDPDFSVPDGYSDLIDFINQDSNFILNRAMFLKFDENFKNDFFIQTVCANDLQLTIYQSILEVIKRTFLHFNIPGLPDDRLKILIDLKCVKFNADNLGFIRTEYPSMRNYFISKNIEEYLKIEGSFHDEMELNDLLQYEGLDDSYKLQIIDILDYVSLKNQKFSIELITHILDSKFDINDFSYIISPDYYDNADESIKNKIRELTKEHWDKLINLDNSEISIHLCEWLLGLGDIEDSERKNLLKNNLLSNPEMSKYRLYLLGDNLDLFELWELMNLLSDSDIHAEWIEAFNKLNQNEDVGHNGNQSATVSNCEFNIKLLEYLKKRDIISDKSRPDLKGIVLYGFRSGQIEYH</sequence>
<keyword evidence="1" id="KW-0175">Coiled coil</keyword>
<evidence type="ECO:0000256" key="2">
    <source>
        <dbReference type="SAM" id="Phobius"/>
    </source>
</evidence>
<dbReference type="InterPro" id="IPR048428">
    <property type="entry name" value="YobI-NTPase"/>
</dbReference>